<evidence type="ECO:0000256" key="1">
    <source>
        <dbReference type="SAM" id="MobiDB-lite"/>
    </source>
</evidence>
<organism evidence="2 3">
    <name type="scientific">Penicillium argentinense</name>
    <dbReference type="NCBI Taxonomy" id="1131581"/>
    <lineage>
        <taxon>Eukaryota</taxon>
        <taxon>Fungi</taxon>
        <taxon>Dikarya</taxon>
        <taxon>Ascomycota</taxon>
        <taxon>Pezizomycotina</taxon>
        <taxon>Eurotiomycetes</taxon>
        <taxon>Eurotiomycetidae</taxon>
        <taxon>Eurotiales</taxon>
        <taxon>Aspergillaceae</taxon>
        <taxon>Penicillium</taxon>
    </lineage>
</organism>
<protein>
    <submittedName>
        <fullName evidence="2">Uncharacterized protein</fullName>
    </submittedName>
</protein>
<evidence type="ECO:0000313" key="2">
    <source>
        <dbReference type="EMBL" id="KAJ5095003.1"/>
    </source>
</evidence>
<proteinExistence type="predicted"/>
<dbReference type="Proteomes" id="UP001149074">
    <property type="component" value="Unassembled WGS sequence"/>
</dbReference>
<reference evidence="2" key="2">
    <citation type="journal article" date="2023" name="IMA Fungus">
        <title>Comparative genomic study of the Penicillium genus elucidates a diverse pangenome and 15 lateral gene transfer events.</title>
        <authorList>
            <person name="Petersen C."/>
            <person name="Sorensen T."/>
            <person name="Nielsen M.R."/>
            <person name="Sondergaard T.E."/>
            <person name="Sorensen J.L."/>
            <person name="Fitzpatrick D.A."/>
            <person name="Frisvad J.C."/>
            <person name="Nielsen K.L."/>
        </authorList>
    </citation>
    <scope>NUCLEOTIDE SEQUENCE</scope>
    <source>
        <strain evidence="2">IBT 30761</strain>
    </source>
</reference>
<dbReference type="EMBL" id="JAPQKI010000006">
    <property type="protein sequence ID" value="KAJ5095003.1"/>
    <property type="molecule type" value="Genomic_DNA"/>
</dbReference>
<dbReference type="RefSeq" id="XP_056473153.1">
    <property type="nucleotide sequence ID" value="XM_056619787.1"/>
</dbReference>
<name>A0A9W9F7H3_9EURO</name>
<keyword evidence="3" id="KW-1185">Reference proteome</keyword>
<dbReference type="AlphaFoldDB" id="A0A9W9F7H3"/>
<evidence type="ECO:0000313" key="3">
    <source>
        <dbReference type="Proteomes" id="UP001149074"/>
    </source>
</evidence>
<reference evidence="2" key="1">
    <citation type="submission" date="2022-11" db="EMBL/GenBank/DDBJ databases">
        <authorList>
            <person name="Petersen C."/>
        </authorList>
    </citation>
    <scope>NUCLEOTIDE SEQUENCE</scope>
    <source>
        <strain evidence="2">IBT 30761</strain>
    </source>
</reference>
<feature type="region of interest" description="Disordered" evidence="1">
    <location>
        <begin position="1"/>
        <end position="32"/>
    </location>
</feature>
<dbReference type="GeneID" id="81358766"/>
<sequence length="81" mass="8571">MPRLAACCRGSSNDDGCFPGAPDSSLSRRPLHISPVDPFRDGASSGRMWCNATSLRYALLAPAVDALPERGAWTGVLDPVL</sequence>
<accession>A0A9W9F7H3</accession>
<gene>
    <name evidence="2" type="ORF">N7532_007294</name>
</gene>
<comment type="caution">
    <text evidence="2">The sequence shown here is derived from an EMBL/GenBank/DDBJ whole genome shotgun (WGS) entry which is preliminary data.</text>
</comment>